<dbReference type="Proteomes" id="UP001201812">
    <property type="component" value="Unassembled WGS sequence"/>
</dbReference>
<evidence type="ECO:0000313" key="3">
    <source>
        <dbReference type="Proteomes" id="UP001201812"/>
    </source>
</evidence>
<keyword evidence="3" id="KW-1185">Reference proteome</keyword>
<evidence type="ECO:0000313" key="2">
    <source>
        <dbReference type="EMBL" id="KAI1700882.1"/>
    </source>
</evidence>
<name>A0AAD4MQX0_9BILA</name>
<evidence type="ECO:0000256" key="1">
    <source>
        <dbReference type="SAM" id="MobiDB-lite"/>
    </source>
</evidence>
<organism evidence="2 3">
    <name type="scientific">Ditylenchus destructor</name>
    <dbReference type="NCBI Taxonomy" id="166010"/>
    <lineage>
        <taxon>Eukaryota</taxon>
        <taxon>Metazoa</taxon>
        <taxon>Ecdysozoa</taxon>
        <taxon>Nematoda</taxon>
        <taxon>Chromadorea</taxon>
        <taxon>Rhabditida</taxon>
        <taxon>Tylenchina</taxon>
        <taxon>Tylenchomorpha</taxon>
        <taxon>Sphaerularioidea</taxon>
        <taxon>Anguinidae</taxon>
        <taxon>Anguininae</taxon>
        <taxon>Ditylenchus</taxon>
    </lineage>
</organism>
<feature type="compositionally biased region" description="Polar residues" evidence="1">
    <location>
        <begin position="71"/>
        <end position="96"/>
    </location>
</feature>
<proteinExistence type="predicted"/>
<feature type="compositionally biased region" description="Low complexity" evidence="1">
    <location>
        <begin position="46"/>
        <end position="61"/>
    </location>
</feature>
<dbReference type="AlphaFoldDB" id="A0AAD4MQX0"/>
<dbReference type="EMBL" id="JAKKPZ010000132">
    <property type="protein sequence ID" value="KAI1700882.1"/>
    <property type="molecule type" value="Genomic_DNA"/>
</dbReference>
<gene>
    <name evidence="2" type="ORF">DdX_16445</name>
</gene>
<protein>
    <submittedName>
        <fullName evidence="2">Uncharacterized protein</fullName>
    </submittedName>
</protein>
<feature type="region of interest" description="Disordered" evidence="1">
    <location>
        <begin position="1"/>
        <end position="96"/>
    </location>
</feature>
<comment type="caution">
    <text evidence="2">The sequence shown here is derived from an EMBL/GenBank/DDBJ whole genome shotgun (WGS) entry which is preliminary data.</text>
</comment>
<accession>A0AAD4MQX0</accession>
<sequence length="432" mass="50175">MPTITELPAESETPGRNSTRPANHIRNSDDRIFQDFQEDVIDSGRPQHQAQSQPQTSQSRPRNPEPAPGSTPGQGHSPRQSSPNSNEPTTSGHSNQLAASVNREGQLACKLLLKLTISEHNCTGIQVPFWDSRNVIASEAFSFDVYYNRNGQVPNLMYYFEKALEELDNDAIQRDQLEVVKVRFICPFFRTQVHASMDRPVSVPVSQPEELPFTDQSDQYQNPQYSGYRSGERFADNRSQQSRAYCERPKIIQGVQYEIEAELKCQVTKREKPFILKKFWHEKSSTILGEAFILLTLDFRRDLFRDRSEQEKNRFDRTGIFRWSKYKLLTTNRKGEVTSTVTREQGTHHNFRTHPPQLKLLLEQLVHTLPEAIQTQVDQLEIERVSKWYPSKKIFIQSPMIVNPENWKETIMYRKIIDAEKYAILFVRKRDS</sequence>
<reference evidence="2" key="1">
    <citation type="submission" date="2022-01" db="EMBL/GenBank/DDBJ databases">
        <title>Genome Sequence Resource for Two Populations of Ditylenchus destructor, the Migratory Endoparasitic Phytonematode.</title>
        <authorList>
            <person name="Zhang H."/>
            <person name="Lin R."/>
            <person name="Xie B."/>
        </authorList>
    </citation>
    <scope>NUCLEOTIDE SEQUENCE</scope>
    <source>
        <strain evidence="2">BazhouSP</strain>
    </source>
</reference>